<dbReference type="EMBL" id="QRXR01000015">
    <property type="protein sequence ID" value="RGU23053.1"/>
    <property type="molecule type" value="Genomic_DNA"/>
</dbReference>
<feature type="transmembrane region" description="Helical" evidence="1">
    <location>
        <begin position="131"/>
        <end position="161"/>
    </location>
</feature>
<accession>A0A412RKL1</accession>
<reference evidence="2 3" key="1">
    <citation type="submission" date="2018-08" db="EMBL/GenBank/DDBJ databases">
        <title>A genome reference for cultivated species of the human gut microbiota.</title>
        <authorList>
            <person name="Zou Y."/>
            <person name="Xue W."/>
            <person name="Luo G."/>
        </authorList>
    </citation>
    <scope>NUCLEOTIDE SEQUENCE [LARGE SCALE GENOMIC DNA]</scope>
    <source>
        <strain evidence="2 3">AF17-27</strain>
    </source>
</reference>
<dbReference type="AlphaFoldDB" id="A0A412RKL1"/>
<evidence type="ECO:0000313" key="2">
    <source>
        <dbReference type="EMBL" id="RGU23053.1"/>
    </source>
</evidence>
<proteinExistence type="predicted"/>
<keyword evidence="1" id="KW-0812">Transmembrane</keyword>
<sequence length="253" mass="27813">MLKIAKTEFYKLKRYSVVWIGVATMLTVVLLTRFMATASDGAVHTLEYFSNSVIWNNFSLIFPATITLIAGYIIERERVDDTLKNILTIPIPFRKLLAGKLIAVGGLAIILAAIEFVFTMIIFFISRFPGFSFAGMILALVRMIGMNLFVYVAVLPIIVFTGQRAGSFMAGVGFSFFYGFVGTFASGHGLGNIYPVTAGLGLINYQGGETAAYNIFLSTGILLLMFTISTVMLLFAENKASITKTNQKVKKNR</sequence>
<keyword evidence="1" id="KW-1133">Transmembrane helix</keyword>
<feature type="transmembrane region" description="Helical" evidence="1">
    <location>
        <begin position="54"/>
        <end position="74"/>
    </location>
</feature>
<feature type="transmembrane region" description="Helical" evidence="1">
    <location>
        <begin position="211"/>
        <end position="236"/>
    </location>
</feature>
<keyword evidence="1" id="KW-0472">Membrane</keyword>
<feature type="transmembrane region" description="Helical" evidence="1">
    <location>
        <begin position="168"/>
        <end position="191"/>
    </location>
</feature>
<evidence type="ECO:0000313" key="3">
    <source>
        <dbReference type="Proteomes" id="UP000283765"/>
    </source>
</evidence>
<organism evidence="2 3">
    <name type="scientific">Agathobacter rectalis</name>
    <dbReference type="NCBI Taxonomy" id="39491"/>
    <lineage>
        <taxon>Bacteria</taxon>
        <taxon>Bacillati</taxon>
        <taxon>Bacillota</taxon>
        <taxon>Clostridia</taxon>
        <taxon>Lachnospirales</taxon>
        <taxon>Lachnospiraceae</taxon>
        <taxon>Agathobacter</taxon>
    </lineage>
</organism>
<comment type="caution">
    <text evidence="2">The sequence shown here is derived from an EMBL/GenBank/DDBJ whole genome shotgun (WGS) entry which is preliminary data.</text>
</comment>
<dbReference type="RefSeq" id="WP_117994154.1">
    <property type="nucleotide sequence ID" value="NZ_QRXR01000015.1"/>
</dbReference>
<dbReference type="Proteomes" id="UP000283765">
    <property type="component" value="Unassembled WGS sequence"/>
</dbReference>
<feature type="transmembrane region" description="Helical" evidence="1">
    <location>
        <begin position="101"/>
        <end position="125"/>
    </location>
</feature>
<protein>
    <submittedName>
        <fullName evidence="2">ABC transporter permease</fullName>
    </submittedName>
</protein>
<name>A0A412RKL1_9FIRM</name>
<dbReference type="Pfam" id="PF12730">
    <property type="entry name" value="ABC2_membrane_4"/>
    <property type="match status" value="1"/>
</dbReference>
<feature type="transmembrane region" description="Helical" evidence="1">
    <location>
        <begin position="12"/>
        <end position="34"/>
    </location>
</feature>
<evidence type="ECO:0000256" key="1">
    <source>
        <dbReference type="SAM" id="Phobius"/>
    </source>
</evidence>
<gene>
    <name evidence="2" type="ORF">DWW89_10095</name>
</gene>